<proteinExistence type="predicted"/>
<evidence type="ECO:0000313" key="3">
    <source>
        <dbReference type="Proteomes" id="UP000176633"/>
    </source>
</evidence>
<accession>A0A1F6C3K7</accession>
<gene>
    <name evidence="2" type="ORF">A3G50_01500</name>
</gene>
<comment type="caution">
    <text evidence="2">The sequence shown here is derived from an EMBL/GenBank/DDBJ whole genome shotgun (WGS) entry which is preliminary data.</text>
</comment>
<dbReference type="STRING" id="1798473.A3G50_01500"/>
<dbReference type="Pfam" id="PF13196">
    <property type="entry name" value="DUF4012"/>
    <property type="match status" value="1"/>
</dbReference>
<evidence type="ECO:0000313" key="2">
    <source>
        <dbReference type="EMBL" id="OGG43648.1"/>
    </source>
</evidence>
<sequence length="707" mass="79771">MKIAPKKNIFPTLADIKHPLKASAPPLKPNQQNFQSNFFFENTIGKKCRKISVRRPNRISFPKIILTGLGIVILVSTLAGSLIFLKFGNPKTLILAKAGLIADNFQQALTALNNLEPQKAIIFFEKNNSELTAIQNNFQRFHLTKIINWGGFFGRTLILNQSALAVSRNLETLQTNGLNLFLNGGGQKLTEIIKNLQKEIGKIGQAANSIRNQIASMSDKMAFLKVNFFNLNQINRDLTNGYLDYNAKFYQLEDGLAGLLDILQSKNDIHWLVFFQNPAEIRPAGGFLGSYADLTISSGKLANMDVRDIYDPDGQLEKKVVPPLPLQVITTGWGARDANWFFDFPLSAKKVTEFLEASKIYQEKNIRFSGVVALNIKVLESVLGLSGPIKLSDYQFEINQNNFLKEIQKEVEAGADKTRGEPKRVLKVLTPVLLEKINNFNEGQKKELTEKLKFHLSQKDVMFFAKEPRLQNFFSQNGFDGGVYKLPDNFWGSYLAVVNANIAGGKSDFFVNQEINLDINLDDNGKASNQLKIKRTHSGSAEKDYWWRAANQNFLKIFTSPESRLVNLSGNSQKTVKPPVDYQKNNYQEDPDLLAIEKEQQFSEDFNIWAGKESGKTVWATWFNLPAGKTKTLEAKYETPATAYRLLKTGQIYQFVFDKQSGVDGKLKVAIEAPSGYKWQESQSYIYEYQNDNPPARLIINLALLKI</sequence>
<dbReference type="InterPro" id="IPR025101">
    <property type="entry name" value="DUF4012"/>
</dbReference>
<dbReference type="EMBL" id="MFKM01000008">
    <property type="protein sequence ID" value="OGG43648.1"/>
    <property type="molecule type" value="Genomic_DNA"/>
</dbReference>
<keyword evidence="1" id="KW-0812">Transmembrane</keyword>
<dbReference type="Proteomes" id="UP000176633">
    <property type="component" value="Unassembled WGS sequence"/>
</dbReference>
<feature type="transmembrane region" description="Helical" evidence="1">
    <location>
        <begin position="64"/>
        <end position="85"/>
    </location>
</feature>
<keyword evidence="1" id="KW-1133">Transmembrane helix</keyword>
<reference evidence="2 3" key="1">
    <citation type="journal article" date="2016" name="Nat. Commun.">
        <title>Thousands of microbial genomes shed light on interconnected biogeochemical processes in an aquifer system.</title>
        <authorList>
            <person name="Anantharaman K."/>
            <person name="Brown C.T."/>
            <person name="Hug L.A."/>
            <person name="Sharon I."/>
            <person name="Castelle C.J."/>
            <person name="Probst A.J."/>
            <person name="Thomas B.C."/>
            <person name="Singh A."/>
            <person name="Wilkins M.J."/>
            <person name="Karaoz U."/>
            <person name="Brodie E.L."/>
            <person name="Williams K.H."/>
            <person name="Hubbard S.S."/>
            <person name="Banfield J.F."/>
        </authorList>
    </citation>
    <scope>NUCLEOTIDE SEQUENCE [LARGE SCALE GENOMIC DNA]</scope>
</reference>
<organism evidence="2 3">
    <name type="scientific">Candidatus Jorgensenbacteria bacterium RIFCSPLOWO2_12_FULL_42_11</name>
    <dbReference type="NCBI Taxonomy" id="1798473"/>
    <lineage>
        <taxon>Bacteria</taxon>
        <taxon>Candidatus Joergenseniibacteriota</taxon>
    </lineage>
</organism>
<keyword evidence="1" id="KW-0472">Membrane</keyword>
<protein>
    <recommendedName>
        <fullName evidence="4">DUF4012 domain-containing protein</fullName>
    </recommendedName>
</protein>
<evidence type="ECO:0000256" key="1">
    <source>
        <dbReference type="SAM" id="Phobius"/>
    </source>
</evidence>
<evidence type="ECO:0008006" key="4">
    <source>
        <dbReference type="Google" id="ProtNLM"/>
    </source>
</evidence>
<name>A0A1F6C3K7_9BACT</name>
<dbReference type="AlphaFoldDB" id="A0A1F6C3K7"/>